<keyword evidence="2" id="KW-0456">Lyase</keyword>
<evidence type="ECO:0000313" key="3">
    <source>
        <dbReference type="EMBL" id="CAH7684034.1"/>
    </source>
</evidence>
<accession>A0AAV0BE84</accession>
<dbReference type="SUPFAM" id="SSF110857">
    <property type="entry name" value="Gamma-glutamyl cyclotransferase-like"/>
    <property type="match status" value="1"/>
</dbReference>
<dbReference type="PANTHER" id="PTHR12192:SF2">
    <property type="entry name" value="GLUTATHIONE-SPECIFIC GAMMA-GLUTAMYLCYCLOTRANSFERASE 2"/>
    <property type="match status" value="1"/>
</dbReference>
<dbReference type="AlphaFoldDB" id="A0AAV0BE84"/>
<dbReference type="InterPro" id="IPR036568">
    <property type="entry name" value="GGCT-like_sf"/>
</dbReference>
<dbReference type="GO" id="GO:0061928">
    <property type="term" value="F:glutathione specific gamma-glutamylcyclotransferase activity"/>
    <property type="evidence" value="ECO:0007669"/>
    <property type="project" value="UniProtKB-EC"/>
</dbReference>
<dbReference type="Pfam" id="PF04752">
    <property type="entry name" value="ChaC"/>
    <property type="match status" value="1"/>
</dbReference>
<dbReference type="EC" id="4.3.2.7" evidence="1"/>
<dbReference type="CDD" id="cd06661">
    <property type="entry name" value="GGCT_like"/>
    <property type="match status" value="1"/>
</dbReference>
<evidence type="ECO:0000313" key="4">
    <source>
        <dbReference type="Proteomes" id="UP001153365"/>
    </source>
</evidence>
<evidence type="ECO:0000256" key="2">
    <source>
        <dbReference type="ARBA" id="ARBA00023239"/>
    </source>
</evidence>
<feature type="non-terminal residue" evidence="3">
    <location>
        <position position="1"/>
    </location>
</feature>
<comment type="caution">
    <text evidence="3">The sequence shown here is derived from an EMBL/GenBank/DDBJ whole genome shotgun (WGS) entry which is preliminary data.</text>
</comment>
<dbReference type="GO" id="GO:0005737">
    <property type="term" value="C:cytoplasm"/>
    <property type="evidence" value="ECO:0007669"/>
    <property type="project" value="TreeGrafter"/>
</dbReference>
<dbReference type="PANTHER" id="PTHR12192">
    <property type="entry name" value="CATION TRANSPORT PROTEIN CHAC-RELATED"/>
    <property type="match status" value="1"/>
</dbReference>
<dbReference type="Gene3D" id="3.10.490.10">
    <property type="entry name" value="Gamma-glutamyl cyclotransferase-like"/>
    <property type="match status" value="1"/>
</dbReference>
<reference evidence="3" key="1">
    <citation type="submission" date="2022-06" db="EMBL/GenBank/DDBJ databases">
        <authorList>
            <consortium name="SYNGENTA / RWTH Aachen University"/>
        </authorList>
    </citation>
    <scope>NUCLEOTIDE SEQUENCE</scope>
</reference>
<evidence type="ECO:0000256" key="1">
    <source>
        <dbReference type="ARBA" id="ARBA00012344"/>
    </source>
</evidence>
<dbReference type="InterPro" id="IPR013024">
    <property type="entry name" value="GGCT-like"/>
</dbReference>
<sequence>ALIWKPPPHVIENSVCYIKGYTRRMAQYSHDHRGTPENPGVVVTLVPTPEWKSLPGSELEDLFINSTSSSSSENSHVYGLVYKIDPRFKKQTKEYLDEREKDGYETTVVELFTKDSNNQEKTLGKSHVYIGHTKNSSFCGPKDLNQLAQIIQRSHGFSGPNKEYLFKLNEEILRLCPHVKDEYLIKLDELVKDLDSQLVKKDQSG</sequence>
<organism evidence="3 4">
    <name type="scientific">Phakopsora pachyrhizi</name>
    <name type="common">Asian soybean rust disease fungus</name>
    <dbReference type="NCBI Taxonomy" id="170000"/>
    <lineage>
        <taxon>Eukaryota</taxon>
        <taxon>Fungi</taxon>
        <taxon>Dikarya</taxon>
        <taxon>Basidiomycota</taxon>
        <taxon>Pucciniomycotina</taxon>
        <taxon>Pucciniomycetes</taxon>
        <taxon>Pucciniales</taxon>
        <taxon>Phakopsoraceae</taxon>
        <taxon>Phakopsora</taxon>
    </lineage>
</organism>
<proteinExistence type="predicted"/>
<dbReference type="GO" id="GO:0006751">
    <property type="term" value="P:glutathione catabolic process"/>
    <property type="evidence" value="ECO:0007669"/>
    <property type="project" value="InterPro"/>
</dbReference>
<dbReference type="Proteomes" id="UP001153365">
    <property type="component" value="Unassembled WGS sequence"/>
</dbReference>
<dbReference type="InterPro" id="IPR006840">
    <property type="entry name" value="ChaC"/>
</dbReference>
<keyword evidence="4" id="KW-1185">Reference proteome</keyword>
<gene>
    <name evidence="3" type="ORF">PPACK8108_LOCUS17965</name>
</gene>
<name>A0AAV0BE84_PHAPC</name>
<dbReference type="EMBL" id="CALTRL010005125">
    <property type="protein sequence ID" value="CAH7684034.1"/>
    <property type="molecule type" value="Genomic_DNA"/>
</dbReference>
<protein>
    <recommendedName>
        <fullName evidence="1">glutathione-specific gamma-glutamylcyclotransferase</fullName>
        <ecNumber evidence="1">4.3.2.7</ecNumber>
    </recommendedName>
</protein>